<keyword evidence="3" id="KW-1185">Reference proteome</keyword>
<evidence type="ECO:0000313" key="3">
    <source>
        <dbReference type="Proteomes" id="UP000192940"/>
    </source>
</evidence>
<proteinExistence type="predicted"/>
<protein>
    <submittedName>
        <fullName evidence="2">Uncharacterized protein</fullName>
    </submittedName>
</protein>
<dbReference type="AlphaFoldDB" id="A0A1X7HQL6"/>
<organism evidence="2 3">
    <name type="scientific">Paenibacillus uliginis N3/975</name>
    <dbReference type="NCBI Taxonomy" id="1313296"/>
    <lineage>
        <taxon>Bacteria</taxon>
        <taxon>Bacillati</taxon>
        <taxon>Bacillota</taxon>
        <taxon>Bacilli</taxon>
        <taxon>Bacillales</taxon>
        <taxon>Paenibacillaceae</taxon>
        <taxon>Paenibacillus</taxon>
    </lineage>
</organism>
<feature type="compositionally biased region" description="Low complexity" evidence="1">
    <location>
        <begin position="15"/>
        <end position="27"/>
    </location>
</feature>
<reference evidence="2 3" key="1">
    <citation type="submission" date="2017-04" db="EMBL/GenBank/DDBJ databases">
        <authorList>
            <person name="Afonso C.L."/>
            <person name="Miller P.J."/>
            <person name="Scott M.A."/>
            <person name="Spackman E."/>
            <person name="Goraichik I."/>
            <person name="Dimitrov K.M."/>
            <person name="Suarez D.L."/>
            <person name="Swayne D.E."/>
        </authorList>
    </citation>
    <scope>NUCLEOTIDE SEQUENCE [LARGE SCALE GENOMIC DNA]</scope>
    <source>
        <strain evidence="2 3">N3/975</strain>
    </source>
</reference>
<dbReference type="Proteomes" id="UP000192940">
    <property type="component" value="Chromosome I"/>
</dbReference>
<feature type="region of interest" description="Disordered" evidence="1">
    <location>
        <begin position="13"/>
        <end position="43"/>
    </location>
</feature>
<accession>A0A1X7HQL6</accession>
<name>A0A1X7HQL6_9BACL</name>
<sequence>MILCSALLTACGNNEQQPPVTQETPTQNSQSTETENSKKLKSQYPDNKYNIELDAIQEASTVRAQVNTEQGELFVVSKDKEEIGHIGVPSVFGAEGDLTFRGNYDVVYKHNGSEQVIKEFNDLIFVQKTDKPISLEKISFKEVDIFLLTPEYMASRGYNSFAFGINKGNGGAFPIAFKTGENEQETINYAVDHFPKNENEKLVVTTRNTEEENNEQGLKEITYTLDLSKKQFVVESE</sequence>
<evidence type="ECO:0000256" key="1">
    <source>
        <dbReference type="SAM" id="MobiDB-lite"/>
    </source>
</evidence>
<dbReference type="STRING" id="1313296.SAMN05661091_4920"/>
<gene>
    <name evidence="2" type="ORF">SAMN05661091_4920</name>
</gene>
<evidence type="ECO:0000313" key="2">
    <source>
        <dbReference type="EMBL" id="SMF90174.1"/>
    </source>
</evidence>
<dbReference type="EMBL" id="LT840184">
    <property type="protein sequence ID" value="SMF90174.1"/>
    <property type="molecule type" value="Genomic_DNA"/>
</dbReference>